<evidence type="ECO:0000256" key="4">
    <source>
        <dbReference type="ARBA" id="ARBA00022723"/>
    </source>
</evidence>
<dbReference type="Gene3D" id="3.40.50.150">
    <property type="entry name" value="Vaccinia Virus protein VP39"/>
    <property type="match status" value="1"/>
</dbReference>
<dbReference type="SUPFAM" id="SSF53335">
    <property type="entry name" value="S-adenosyl-L-methionine-dependent methyltransferases"/>
    <property type="match status" value="1"/>
</dbReference>
<dbReference type="PANTHER" id="PTHR31009">
    <property type="entry name" value="S-ADENOSYL-L-METHIONINE:CARBOXYL METHYLTRANSFERASE FAMILY PROTEIN"/>
    <property type="match status" value="1"/>
</dbReference>
<dbReference type="GO" id="GO:0032259">
    <property type="term" value="P:methylation"/>
    <property type="evidence" value="ECO:0007669"/>
    <property type="project" value="UniProtKB-KW"/>
</dbReference>
<sequence>MEVAKVLHMNEGIGKASYAKNSLFQQKVILMTKSIRDEAIYALYRSLSPEAICIADLGCSSGPNTFLTISELIKTIYEESKINGQKQSPEFQVFLNDLPGNDFNTIFRWLPAFYEDLRKHMGDGFGTNCFVAGVAGSFYNRLFPSNSVHFVHSSYSLHWLSRVPHGIENNIGNIHVASTSPQDVVEAYYEQYERDFLNFLKLRSIELVKGGRMVLTVMGRNNEDRVSKASCYLLEPMVMALKELIAEGSIEEEKVVAFNIPVYYPSPAEVKYIVEKEGSFAIDVLKTSEIHMDSSNEYNATQCMRAYTEPLVVNHFGDELNMDQVFHKCTEIFDNIIAKEKTTCINVVVSLTKTN</sequence>
<evidence type="ECO:0000256" key="5">
    <source>
        <dbReference type="ARBA" id="ARBA00022842"/>
    </source>
</evidence>
<dbReference type="Pfam" id="PF03492">
    <property type="entry name" value="Methyltransf_7"/>
    <property type="match status" value="1"/>
</dbReference>
<dbReference type="InterPro" id="IPR029063">
    <property type="entry name" value="SAM-dependent_MTases_sf"/>
</dbReference>
<comment type="similarity">
    <text evidence="1">Belongs to the methyltransferase superfamily. Type-7 methyltransferase family.</text>
</comment>
<reference evidence="6" key="1">
    <citation type="journal article" date="2009" name="Plant Mol. Biol.">
        <title>Enzymatic, expression and structural divergences among carboxyl O-methyltransferases after gene duplication and speciation in Nicotiana.</title>
        <authorList>
            <person name="Hippauf F."/>
            <person name="Michalsky E."/>
            <person name="Huang R."/>
            <person name="Preissner R."/>
            <person name="Barkman T.J."/>
            <person name="Piechulla B."/>
        </authorList>
    </citation>
    <scope>NUCLEOTIDE SEQUENCE</scope>
</reference>
<keyword evidence="5" id="KW-0460">Magnesium</keyword>
<evidence type="ECO:0000256" key="1">
    <source>
        <dbReference type="ARBA" id="ARBA00007967"/>
    </source>
</evidence>
<name>D2K000_9SOLA</name>
<gene>
    <name evidence="6" type="primary">NAMT</name>
</gene>
<dbReference type="Gene3D" id="1.10.1200.270">
    <property type="entry name" value="Methyltransferase, alpha-helical capping domain"/>
    <property type="match status" value="1"/>
</dbReference>
<dbReference type="GO" id="GO:0046872">
    <property type="term" value="F:metal ion binding"/>
    <property type="evidence" value="ECO:0007669"/>
    <property type="project" value="UniProtKB-KW"/>
</dbReference>
<keyword evidence="3 6" id="KW-0808">Transferase</keyword>
<dbReference type="GO" id="GO:0008168">
    <property type="term" value="F:methyltransferase activity"/>
    <property type="evidence" value="ECO:0007669"/>
    <property type="project" value="UniProtKB-KW"/>
</dbReference>
<proteinExistence type="evidence at transcript level"/>
<keyword evidence="4" id="KW-0479">Metal-binding</keyword>
<accession>D2K000</accession>
<organism evidence="6">
    <name type="scientific">Nicotiana gossei</name>
    <dbReference type="NCBI Taxonomy" id="118698"/>
    <lineage>
        <taxon>Eukaryota</taxon>
        <taxon>Viridiplantae</taxon>
        <taxon>Streptophyta</taxon>
        <taxon>Embryophyta</taxon>
        <taxon>Tracheophyta</taxon>
        <taxon>Spermatophyta</taxon>
        <taxon>Magnoliopsida</taxon>
        <taxon>eudicotyledons</taxon>
        <taxon>Gunneridae</taxon>
        <taxon>Pentapetalae</taxon>
        <taxon>asterids</taxon>
        <taxon>lamiids</taxon>
        <taxon>Solanales</taxon>
        <taxon>Solanaceae</taxon>
        <taxon>Nicotianoideae</taxon>
        <taxon>Nicotianeae</taxon>
        <taxon>Nicotiana</taxon>
    </lineage>
</organism>
<dbReference type="InterPro" id="IPR042086">
    <property type="entry name" value="MeTrfase_capping"/>
</dbReference>
<evidence type="ECO:0000256" key="2">
    <source>
        <dbReference type="ARBA" id="ARBA00022603"/>
    </source>
</evidence>
<evidence type="ECO:0000313" key="6">
    <source>
        <dbReference type="EMBL" id="ACZ55224.1"/>
    </source>
</evidence>
<dbReference type="InterPro" id="IPR005299">
    <property type="entry name" value="MeTrfase_7"/>
</dbReference>
<protein>
    <submittedName>
        <fullName evidence="6">S-adenosyl-L-methionine:nicotinic acid carboxyl methyltransferase</fullName>
    </submittedName>
</protein>
<dbReference type="EMBL" id="GU169286">
    <property type="protein sequence ID" value="ACZ55224.1"/>
    <property type="molecule type" value="mRNA"/>
</dbReference>
<keyword evidence="2 6" id="KW-0489">Methyltransferase</keyword>
<evidence type="ECO:0000256" key="3">
    <source>
        <dbReference type="ARBA" id="ARBA00022679"/>
    </source>
</evidence>
<dbReference type="AlphaFoldDB" id="D2K000"/>